<dbReference type="GO" id="GO:0016787">
    <property type="term" value="F:hydrolase activity"/>
    <property type="evidence" value="ECO:0007669"/>
    <property type="project" value="UniProtKB-KW"/>
</dbReference>
<gene>
    <name evidence="15" type="primary">LOC115413785</name>
</gene>
<evidence type="ECO:0000259" key="14">
    <source>
        <dbReference type="PROSITE" id="PS50835"/>
    </source>
</evidence>
<accession>A0A673APP9</accession>
<dbReference type="SUPFAM" id="SSF52200">
    <property type="entry name" value="Toll/Interleukin receptor TIR domain"/>
    <property type="match status" value="1"/>
</dbReference>
<feature type="domain" description="TIR" evidence="13">
    <location>
        <begin position="367"/>
        <end position="553"/>
    </location>
</feature>
<comment type="similarity">
    <text evidence="2">Belongs to the interleukin-1 receptor family.</text>
</comment>
<keyword evidence="5" id="KW-1133">Transmembrane helix</keyword>
<evidence type="ECO:0000313" key="15">
    <source>
        <dbReference type="Ensembl" id="ENSSORP00005031381.1"/>
    </source>
</evidence>
<dbReference type="Gene3D" id="2.60.40.10">
    <property type="entry name" value="Immunoglobulins"/>
    <property type="match status" value="2"/>
</dbReference>
<dbReference type="InterPro" id="IPR007110">
    <property type="entry name" value="Ig-like_dom"/>
</dbReference>
<dbReference type="PROSITE" id="PS50104">
    <property type="entry name" value="TIR"/>
    <property type="match status" value="1"/>
</dbReference>
<dbReference type="AlphaFoldDB" id="A0A673APP9"/>
<evidence type="ECO:0000256" key="12">
    <source>
        <dbReference type="SAM" id="SignalP"/>
    </source>
</evidence>
<keyword evidence="5" id="KW-0472">Membrane</keyword>
<keyword evidence="3" id="KW-0812">Transmembrane</keyword>
<dbReference type="InterPro" id="IPR015621">
    <property type="entry name" value="IL-1_rcpt_fam"/>
</dbReference>
<dbReference type="InterPro" id="IPR000157">
    <property type="entry name" value="TIR_dom"/>
</dbReference>
<evidence type="ECO:0000313" key="16">
    <source>
        <dbReference type="Proteomes" id="UP000472271"/>
    </source>
</evidence>
<dbReference type="InterPro" id="IPR035897">
    <property type="entry name" value="Toll_tir_struct_dom_sf"/>
</dbReference>
<name>A0A673APP9_9TELE</name>
<comment type="subcellular location">
    <subcellularLocation>
        <location evidence="1">Membrane</location>
        <topology evidence="1">Single-pass type I membrane protein</topology>
    </subcellularLocation>
</comment>
<dbReference type="GO" id="GO:0016020">
    <property type="term" value="C:membrane"/>
    <property type="evidence" value="ECO:0007669"/>
    <property type="project" value="UniProtKB-SubCell"/>
</dbReference>
<reference evidence="15" key="3">
    <citation type="submission" date="2025-09" db="UniProtKB">
        <authorList>
            <consortium name="Ensembl"/>
        </authorList>
    </citation>
    <scope>IDENTIFICATION</scope>
</reference>
<dbReference type="GO" id="GO:0042008">
    <property type="term" value="F:interleukin-18 receptor activity"/>
    <property type="evidence" value="ECO:0007669"/>
    <property type="project" value="TreeGrafter"/>
</dbReference>
<evidence type="ECO:0000256" key="3">
    <source>
        <dbReference type="ARBA" id="ARBA00022692"/>
    </source>
</evidence>
<evidence type="ECO:0000259" key="13">
    <source>
        <dbReference type="PROSITE" id="PS50104"/>
    </source>
</evidence>
<dbReference type="RefSeq" id="XP_029982736.1">
    <property type="nucleotide sequence ID" value="XM_030126876.1"/>
</dbReference>
<dbReference type="PROSITE" id="PS50835">
    <property type="entry name" value="IG_LIKE"/>
    <property type="match status" value="3"/>
</dbReference>
<feature type="domain" description="Ig-like" evidence="14">
    <location>
        <begin position="117"/>
        <end position="183"/>
    </location>
</feature>
<dbReference type="PANTHER" id="PTHR11890">
    <property type="entry name" value="INTERLEUKIN-1 RECEPTOR FAMILY MEMBER"/>
    <property type="match status" value="1"/>
</dbReference>
<dbReference type="Pfam" id="PF13927">
    <property type="entry name" value="Ig_3"/>
    <property type="match status" value="1"/>
</dbReference>
<dbReference type="SMART" id="SM00255">
    <property type="entry name" value="TIR"/>
    <property type="match status" value="1"/>
</dbReference>
<keyword evidence="9" id="KW-0325">Glycoprotein</keyword>
<keyword evidence="6" id="KW-0520">NAD</keyword>
<keyword evidence="16" id="KW-1185">Reference proteome</keyword>
<evidence type="ECO:0000256" key="1">
    <source>
        <dbReference type="ARBA" id="ARBA00004479"/>
    </source>
</evidence>
<feature type="signal peptide" evidence="12">
    <location>
        <begin position="1"/>
        <end position="19"/>
    </location>
</feature>
<keyword evidence="10" id="KW-0393">Immunoglobulin domain</keyword>
<feature type="domain" description="Ig-like" evidence="14">
    <location>
        <begin position="212"/>
        <end position="314"/>
    </location>
</feature>
<feature type="compositionally biased region" description="Low complexity" evidence="11">
    <location>
        <begin position="386"/>
        <end position="396"/>
    </location>
</feature>
<keyword evidence="7" id="KW-1015">Disulfide bond</keyword>
<evidence type="ECO:0000256" key="11">
    <source>
        <dbReference type="SAM" id="MobiDB-lite"/>
    </source>
</evidence>
<reference evidence="15" key="1">
    <citation type="submission" date="2019-06" db="EMBL/GenBank/DDBJ databases">
        <authorList>
            <consortium name="Wellcome Sanger Institute Data Sharing"/>
        </authorList>
    </citation>
    <scope>NUCLEOTIDE SEQUENCE [LARGE SCALE GENOMIC DNA]</scope>
</reference>
<feature type="chain" id="PRO_5025557927" evidence="12">
    <location>
        <begin position="20"/>
        <end position="563"/>
    </location>
</feature>
<evidence type="ECO:0000256" key="5">
    <source>
        <dbReference type="ARBA" id="ARBA00022989"/>
    </source>
</evidence>
<organism evidence="15 16">
    <name type="scientific">Sphaeramia orbicularis</name>
    <name type="common">orbiculate cardinalfish</name>
    <dbReference type="NCBI Taxonomy" id="375764"/>
    <lineage>
        <taxon>Eukaryota</taxon>
        <taxon>Metazoa</taxon>
        <taxon>Chordata</taxon>
        <taxon>Craniata</taxon>
        <taxon>Vertebrata</taxon>
        <taxon>Euteleostomi</taxon>
        <taxon>Actinopterygii</taxon>
        <taxon>Neopterygii</taxon>
        <taxon>Teleostei</taxon>
        <taxon>Neoteleostei</taxon>
        <taxon>Acanthomorphata</taxon>
        <taxon>Gobiaria</taxon>
        <taxon>Kurtiformes</taxon>
        <taxon>Apogonoidei</taxon>
        <taxon>Apogonidae</taxon>
        <taxon>Apogoninae</taxon>
        <taxon>Sphaeramia</taxon>
    </lineage>
</organism>
<proteinExistence type="inferred from homology"/>
<dbReference type="PANTHER" id="PTHR11890:SF23">
    <property type="entry name" value="INTERLEUKIN-18 RECEPTOR ACCESSORY PROTEIN"/>
    <property type="match status" value="1"/>
</dbReference>
<evidence type="ECO:0000256" key="6">
    <source>
        <dbReference type="ARBA" id="ARBA00023027"/>
    </source>
</evidence>
<evidence type="ECO:0000256" key="7">
    <source>
        <dbReference type="ARBA" id="ARBA00023157"/>
    </source>
</evidence>
<dbReference type="Ensembl" id="ENSSORT00005032257.1">
    <property type="protein sequence ID" value="ENSSORP00005031381.1"/>
    <property type="gene ID" value="ENSSORG00005014926.1"/>
</dbReference>
<dbReference type="InterPro" id="IPR036179">
    <property type="entry name" value="Ig-like_dom_sf"/>
</dbReference>
<reference evidence="15" key="2">
    <citation type="submission" date="2025-08" db="UniProtKB">
        <authorList>
            <consortium name="Ensembl"/>
        </authorList>
    </citation>
    <scope>IDENTIFICATION</scope>
</reference>
<dbReference type="InterPro" id="IPR003599">
    <property type="entry name" value="Ig_sub"/>
</dbReference>
<evidence type="ECO:0000256" key="10">
    <source>
        <dbReference type="ARBA" id="ARBA00023319"/>
    </source>
</evidence>
<dbReference type="InterPro" id="IPR013783">
    <property type="entry name" value="Ig-like_fold"/>
</dbReference>
<keyword evidence="12" id="KW-0732">Signal</keyword>
<dbReference type="CDD" id="cd00096">
    <property type="entry name" value="Ig"/>
    <property type="match status" value="1"/>
</dbReference>
<evidence type="ECO:0000256" key="9">
    <source>
        <dbReference type="ARBA" id="ARBA00023180"/>
    </source>
</evidence>
<evidence type="ECO:0000256" key="4">
    <source>
        <dbReference type="ARBA" id="ARBA00022801"/>
    </source>
</evidence>
<dbReference type="Proteomes" id="UP000472271">
    <property type="component" value="Chromosome 3"/>
</dbReference>
<dbReference type="SMART" id="SM00409">
    <property type="entry name" value="IG"/>
    <property type="match status" value="3"/>
</dbReference>
<feature type="region of interest" description="Disordered" evidence="11">
    <location>
        <begin position="381"/>
        <end position="400"/>
    </location>
</feature>
<dbReference type="Gene3D" id="3.40.50.10140">
    <property type="entry name" value="Toll/interleukin-1 receptor homology (TIR) domain"/>
    <property type="match status" value="1"/>
</dbReference>
<feature type="domain" description="Ig-like" evidence="14">
    <location>
        <begin position="25"/>
        <end position="96"/>
    </location>
</feature>
<dbReference type="Pfam" id="PF01582">
    <property type="entry name" value="TIR"/>
    <property type="match status" value="1"/>
</dbReference>
<dbReference type="SUPFAM" id="SSF48726">
    <property type="entry name" value="Immunoglobulin"/>
    <property type="match status" value="3"/>
</dbReference>
<keyword evidence="4" id="KW-0378">Hydrolase</keyword>
<evidence type="ECO:0000256" key="8">
    <source>
        <dbReference type="ARBA" id="ARBA00023170"/>
    </source>
</evidence>
<dbReference type="OrthoDB" id="6019866at2759"/>
<protein>
    <submittedName>
        <fullName evidence="15">Interleukin-18 receptor accessory protein-like</fullName>
    </submittedName>
</protein>
<keyword evidence="8" id="KW-0675">Receptor</keyword>
<dbReference type="FunFam" id="2.60.40.10:FF:000284">
    <property type="entry name" value="interleukin-1 receptor accessory protein-like 1"/>
    <property type="match status" value="1"/>
</dbReference>
<dbReference type="InParanoid" id="A0A673APP9"/>
<sequence>MNTGYVLLFFIIPISLVGCYEKHHPKMSSGVQQNATHRHYRAVEGELFMMPCITSVHLNEAVAWSRTDDCEEVTVGKHNDLKLLRVETKHSGKYSCITGGFFHLQVVKKTSLRCSDPKENSVTFVVAQGGDIPCPGRNCSDNTNIDWYKGHKPVSEMGRHSKKKDGMLYLGSFRKNDNAVFFCDRKITDGGITWVFRRSVQVTVIRIIVDPPRITYPEDNKTEEVELGRNHTLTCEVYVPCERRTEAHVEWYINYNGSMVNMTQHEPIMESVYVELKVIRKVVIKDVTLLDLNHTYTCVATNKVGSDRATVKLKKKTKVKWQTLVEYAVGSLLLVAGLGFVLRVKWLELQLIYRSRWQYEKHDGADKEFDVFLSYVRSPPSAQMEGGSKPSSSSGPEHVKQTAVCPSIMEPLKMENATRRPLEVLLPQVLEDQWGYRLCLLDRDVLPGGAFTNEVAHALQQSQMLICLLSADYLSDSNAVFVLESGVQALLHKWNLKVLLIWTNRDSTSLIQLDPPLPTLIQRALKVLPCLDWTLGRPPSTTGNFWKSLRKVMPSHKVQSVKG</sequence>
<dbReference type="GeneID" id="115413785"/>
<evidence type="ECO:0000256" key="2">
    <source>
        <dbReference type="ARBA" id="ARBA00009752"/>
    </source>
</evidence>